<feature type="compositionally biased region" description="Polar residues" evidence="1">
    <location>
        <begin position="185"/>
        <end position="194"/>
    </location>
</feature>
<gene>
    <name evidence="3" type="ORF">QYE76_066687</name>
</gene>
<evidence type="ECO:0000313" key="4">
    <source>
        <dbReference type="Proteomes" id="UP001231189"/>
    </source>
</evidence>
<dbReference type="PANTHER" id="PTHR11439:SF463">
    <property type="entry name" value="REVERSE TRANSCRIPTASE TY1_COPIA-TYPE DOMAIN-CONTAINING PROTEIN"/>
    <property type="match status" value="1"/>
</dbReference>
<feature type="compositionally biased region" description="Polar residues" evidence="1">
    <location>
        <begin position="220"/>
        <end position="251"/>
    </location>
</feature>
<comment type="caution">
    <text evidence="3">The sequence shown here is derived from an EMBL/GenBank/DDBJ whole genome shotgun (WGS) entry which is preliminary data.</text>
</comment>
<feature type="compositionally biased region" description="Low complexity" evidence="1">
    <location>
        <begin position="195"/>
        <end position="209"/>
    </location>
</feature>
<keyword evidence="4" id="KW-1185">Reference proteome</keyword>
<evidence type="ECO:0000259" key="2">
    <source>
        <dbReference type="Pfam" id="PF07727"/>
    </source>
</evidence>
<dbReference type="CDD" id="cd09272">
    <property type="entry name" value="RNase_HI_RT_Ty1"/>
    <property type="match status" value="1"/>
</dbReference>
<dbReference type="InterPro" id="IPR013103">
    <property type="entry name" value="RVT_2"/>
</dbReference>
<proteinExistence type="predicted"/>
<feature type="region of interest" description="Disordered" evidence="1">
    <location>
        <begin position="160"/>
        <end position="302"/>
    </location>
</feature>
<protein>
    <recommendedName>
        <fullName evidence="2">Reverse transcriptase Ty1/copia-type domain-containing protein</fullName>
    </recommendedName>
</protein>
<feature type="compositionally biased region" description="Basic and acidic residues" evidence="1">
    <location>
        <begin position="160"/>
        <end position="171"/>
    </location>
</feature>
<dbReference type="SUPFAM" id="SSF56672">
    <property type="entry name" value="DNA/RNA polymerases"/>
    <property type="match status" value="1"/>
</dbReference>
<dbReference type="Proteomes" id="UP001231189">
    <property type="component" value="Unassembled WGS sequence"/>
</dbReference>
<dbReference type="PANTHER" id="PTHR11439">
    <property type="entry name" value="GAG-POL-RELATED RETROTRANSPOSON"/>
    <property type="match status" value="1"/>
</dbReference>
<evidence type="ECO:0000256" key="1">
    <source>
        <dbReference type="SAM" id="MobiDB-lite"/>
    </source>
</evidence>
<dbReference type="EMBL" id="JAUUTY010000004">
    <property type="protein sequence ID" value="KAK1648882.1"/>
    <property type="molecule type" value="Genomic_DNA"/>
</dbReference>
<feature type="compositionally biased region" description="Low complexity" evidence="1">
    <location>
        <begin position="39"/>
        <end position="60"/>
    </location>
</feature>
<dbReference type="AlphaFoldDB" id="A0AAD8SD74"/>
<name>A0AAD8SD74_LOLMU</name>
<evidence type="ECO:0000313" key="3">
    <source>
        <dbReference type="EMBL" id="KAK1648882.1"/>
    </source>
</evidence>
<reference evidence="3" key="1">
    <citation type="submission" date="2023-07" db="EMBL/GenBank/DDBJ databases">
        <title>A chromosome-level genome assembly of Lolium multiflorum.</title>
        <authorList>
            <person name="Chen Y."/>
            <person name="Copetti D."/>
            <person name="Kolliker R."/>
            <person name="Studer B."/>
        </authorList>
    </citation>
    <scope>NUCLEOTIDE SEQUENCE</scope>
    <source>
        <strain evidence="3">02402/16</strain>
        <tissue evidence="3">Leaf</tissue>
    </source>
</reference>
<dbReference type="Pfam" id="PF07727">
    <property type="entry name" value="RVT_2"/>
    <property type="match status" value="1"/>
</dbReference>
<feature type="region of interest" description="Disordered" evidence="1">
    <location>
        <begin position="30"/>
        <end position="74"/>
    </location>
</feature>
<accession>A0AAD8SD74</accession>
<dbReference type="InterPro" id="IPR043502">
    <property type="entry name" value="DNA/RNA_pol_sf"/>
</dbReference>
<feature type="domain" description="Reverse transcriptase Ty1/copia-type" evidence="2">
    <location>
        <begin position="348"/>
        <end position="502"/>
    </location>
</feature>
<feature type="compositionally biased region" description="Low complexity" evidence="1">
    <location>
        <begin position="262"/>
        <end position="279"/>
    </location>
</feature>
<organism evidence="3 4">
    <name type="scientific">Lolium multiflorum</name>
    <name type="common">Italian ryegrass</name>
    <name type="synonym">Lolium perenne subsp. multiflorum</name>
    <dbReference type="NCBI Taxonomy" id="4521"/>
    <lineage>
        <taxon>Eukaryota</taxon>
        <taxon>Viridiplantae</taxon>
        <taxon>Streptophyta</taxon>
        <taxon>Embryophyta</taxon>
        <taxon>Tracheophyta</taxon>
        <taxon>Spermatophyta</taxon>
        <taxon>Magnoliopsida</taxon>
        <taxon>Liliopsida</taxon>
        <taxon>Poales</taxon>
        <taxon>Poaceae</taxon>
        <taxon>BOP clade</taxon>
        <taxon>Pooideae</taxon>
        <taxon>Poodae</taxon>
        <taxon>Poeae</taxon>
        <taxon>Poeae Chloroplast Group 2 (Poeae type)</taxon>
        <taxon>Loliodinae</taxon>
        <taxon>Loliinae</taxon>
        <taxon>Lolium</taxon>
    </lineage>
</organism>
<sequence length="648" mass="69803">MGLAARVCMGFPYRGSRTGGFATGALSRRKVNARGHTRGPGQVGAARAGPRAGPSGPRGPLLTRSNNEAQQGEDDHLATAMDPWSVDYSLITPEAIMAMKSPQGDESLSGGCRSVSIPEMGFAAASVDKTLLDTTCSGSFTSNKEEFKRDLLDRIKENAEDWENDKGKESGENSSGARSHDDSLTRSPSGSARISSDPGAPAASPAGSATHARERGVSPVTRSPPGSTVFASPACSPQATHSATPSSTRASSDPLYHAPIGSPAAPDSVVSSPVAGSSMPSPPVLQPVASPPRTRASRGIVKPREYKDGTVRWLLSCTTDEPANLSSALTDSNWKGAMDEEFGALMKNKTWRLVPPRSGHNVIDCRWIYKIKRKADGTIDRYKARLVAKGFKQRYGIDYEDTFSPVVKIATVRLVLALSVSRGWSLRQLDVKNAFLHGVLEEEVYMRQPPGYEDSAHPNYICKLDKALYGLKQAPRAWYSRLSSKLLALGFVASKSDTSLFIYRCVDDRRSTGGFAVFFGPNLISWSAKKQATVSRSSTEAEYKSVANATSEMIWVQSLLTELGGLKVAVEDMKIELSRLPPVCESFFEKSIPLELLRDIEDSDAFLEEAGRGILRPTASPLVRVEEAVELKAGDEMAAADARRTGLP</sequence>